<keyword evidence="5" id="KW-0472">Membrane</keyword>
<evidence type="ECO:0000256" key="6">
    <source>
        <dbReference type="ARBA" id="ARBA00023139"/>
    </source>
</evidence>
<evidence type="ECO:0000256" key="2">
    <source>
        <dbReference type="ARBA" id="ARBA00007886"/>
    </source>
</evidence>
<dbReference type="InterPro" id="IPR008844">
    <property type="entry name" value="Spore_GerAC-like"/>
</dbReference>
<sequence>MKKLILLWFLFLVVIVLLTGCYDKRELEQQSYVIAVGVDKAEDKKFKFTFQIANPEVGSMITGGGSKEEADEIVSVTANDLITAANTANSTVTKEITLDHSKVIVVSEELAKSGDLLRFMQSTTRTTQIRPGVQLVVSKEKAETFIKSNNPTLETRPHKYYQFMLNRAHETGIIPNSDIHRFFQITEGDADLFLAIYATAEKKKEDIKEEGKEDEFIAGQIPVDGQNPVEFMGSAVFKEGIMIDTLDGQETRLANVFDVTLNMQDLASTYDDPLAKEYDISASYVQRRDPKIDVQYHKNKPTVIHVTVPFSIEVLAIPSLINYAEDQEKQEILRKSISNNLEEKAQKLIKKTQEDYGAEPFYWSLYVRKYFLSIPEYEEADWNKKIYPDAEIHVDFQLNMIEFGKIMSDTDLDETRD</sequence>
<dbReference type="PROSITE" id="PS51257">
    <property type="entry name" value="PROKAR_LIPOPROTEIN"/>
    <property type="match status" value="1"/>
</dbReference>
<evidence type="ECO:0000256" key="3">
    <source>
        <dbReference type="ARBA" id="ARBA00022544"/>
    </source>
</evidence>
<dbReference type="AlphaFoldDB" id="A0A516KBP1"/>
<evidence type="ECO:0000256" key="5">
    <source>
        <dbReference type="ARBA" id="ARBA00023136"/>
    </source>
</evidence>
<evidence type="ECO:0000313" key="11">
    <source>
        <dbReference type="Proteomes" id="UP000315215"/>
    </source>
</evidence>
<evidence type="ECO:0000259" key="9">
    <source>
        <dbReference type="Pfam" id="PF25198"/>
    </source>
</evidence>
<dbReference type="InterPro" id="IPR046953">
    <property type="entry name" value="Spore_GerAC-like_C"/>
</dbReference>
<gene>
    <name evidence="10" type="ORF">FN924_00120</name>
</gene>
<feature type="domain" description="Spore germination protein N-terminal" evidence="9">
    <location>
        <begin position="23"/>
        <end position="196"/>
    </location>
</feature>
<accession>A0A516KBP1</accession>
<dbReference type="GO" id="GO:0016020">
    <property type="term" value="C:membrane"/>
    <property type="evidence" value="ECO:0007669"/>
    <property type="project" value="UniProtKB-SubCell"/>
</dbReference>
<dbReference type="PANTHER" id="PTHR35789">
    <property type="entry name" value="SPORE GERMINATION PROTEIN B3"/>
    <property type="match status" value="1"/>
</dbReference>
<dbReference type="KEGG" id="aqt:FN924_00120"/>
<evidence type="ECO:0000256" key="7">
    <source>
        <dbReference type="ARBA" id="ARBA00023288"/>
    </source>
</evidence>
<proteinExistence type="inferred from homology"/>
<name>A0A516KBP1_9BACI</name>
<keyword evidence="11" id="KW-1185">Reference proteome</keyword>
<dbReference type="PANTHER" id="PTHR35789:SF1">
    <property type="entry name" value="SPORE GERMINATION PROTEIN B3"/>
    <property type="match status" value="1"/>
</dbReference>
<feature type="domain" description="Spore germination GerAC-like C-terminal" evidence="8">
    <location>
        <begin position="232"/>
        <end position="404"/>
    </location>
</feature>
<dbReference type="InterPro" id="IPR038501">
    <property type="entry name" value="Spore_GerAC_C_sf"/>
</dbReference>
<evidence type="ECO:0000259" key="8">
    <source>
        <dbReference type="Pfam" id="PF05504"/>
    </source>
</evidence>
<dbReference type="GO" id="GO:0009847">
    <property type="term" value="P:spore germination"/>
    <property type="evidence" value="ECO:0007669"/>
    <property type="project" value="InterPro"/>
</dbReference>
<organism evidence="10 11">
    <name type="scientific">Radiobacillus deserti</name>
    <dbReference type="NCBI Taxonomy" id="2594883"/>
    <lineage>
        <taxon>Bacteria</taxon>
        <taxon>Bacillati</taxon>
        <taxon>Bacillota</taxon>
        <taxon>Bacilli</taxon>
        <taxon>Bacillales</taxon>
        <taxon>Bacillaceae</taxon>
        <taxon>Radiobacillus</taxon>
    </lineage>
</organism>
<dbReference type="RefSeq" id="WP_143891540.1">
    <property type="nucleotide sequence ID" value="NZ_CP041666.1"/>
</dbReference>
<keyword evidence="3" id="KW-0309">Germination</keyword>
<dbReference type="Gene3D" id="6.20.190.10">
    <property type="entry name" value="Nutrient germinant receptor protein C, domain 1"/>
    <property type="match status" value="1"/>
</dbReference>
<dbReference type="NCBIfam" id="TIGR02887">
    <property type="entry name" value="spore_ger_x_C"/>
    <property type="match status" value="1"/>
</dbReference>
<dbReference type="EMBL" id="CP041666">
    <property type="protein sequence ID" value="QDP38787.1"/>
    <property type="molecule type" value="Genomic_DNA"/>
</dbReference>
<dbReference type="Proteomes" id="UP000315215">
    <property type="component" value="Chromosome"/>
</dbReference>
<dbReference type="Pfam" id="PF05504">
    <property type="entry name" value="Spore_GerAC"/>
    <property type="match status" value="1"/>
</dbReference>
<dbReference type="OrthoDB" id="9816067at2"/>
<comment type="similarity">
    <text evidence="2">Belongs to the GerABKC lipoprotein family.</text>
</comment>
<dbReference type="Gene3D" id="3.30.300.210">
    <property type="entry name" value="Nutrient germinant receptor protein C, domain 3"/>
    <property type="match status" value="1"/>
</dbReference>
<evidence type="ECO:0000256" key="4">
    <source>
        <dbReference type="ARBA" id="ARBA00022729"/>
    </source>
</evidence>
<dbReference type="Pfam" id="PF25198">
    <property type="entry name" value="Spore_GerAC_N"/>
    <property type="match status" value="1"/>
</dbReference>
<keyword evidence="6" id="KW-0564">Palmitate</keyword>
<keyword evidence="4" id="KW-0732">Signal</keyword>
<dbReference type="InterPro" id="IPR057336">
    <property type="entry name" value="GerAC_N"/>
</dbReference>
<comment type="subcellular location">
    <subcellularLocation>
        <location evidence="1">Membrane</location>
        <topology evidence="1">Lipid-anchor</topology>
    </subcellularLocation>
</comment>
<evidence type="ECO:0000256" key="1">
    <source>
        <dbReference type="ARBA" id="ARBA00004635"/>
    </source>
</evidence>
<keyword evidence="7" id="KW-0449">Lipoprotein</keyword>
<reference evidence="10 11" key="1">
    <citation type="submission" date="2019-07" db="EMBL/GenBank/DDBJ databases">
        <authorList>
            <person name="Li J."/>
        </authorList>
    </citation>
    <scope>NUCLEOTIDE SEQUENCE [LARGE SCALE GENOMIC DNA]</scope>
    <source>
        <strain evidence="10 11">TKL69</strain>
    </source>
</reference>
<protein>
    <submittedName>
        <fullName evidence="10">Ger(X)C family spore germination protein</fullName>
    </submittedName>
</protein>
<evidence type="ECO:0000313" key="10">
    <source>
        <dbReference type="EMBL" id="QDP38787.1"/>
    </source>
</evidence>